<evidence type="ECO:0000313" key="2">
    <source>
        <dbReference type="EMBL" id="BAD29481.1"/>
    </source>
</evidence>
<evidence type="ECO:0000256" key="1">
    <source>
        <dbReference type="SAM" id="MobiDB-lite"/>
    </source>
</evidence>
<reference evidence="3" key="1">
    <citation type="journal article" date="2005" name="Nature">
        <title>The map-based sequence of the rice genome.</title>
        <authorList>
            <consortium name="International rice genome sequencing project (IRGSP)"/>
            <person name="Matsumoto T."/>
            <person name="Wu J."/>
            <person name="Kanamori H."/>
            <person name="Katayose Y."/>
            <person name="Fujisawa M."/>
            <person name="Namiki N."/>
            <person name="Mizuno H."/>
            <person name="Yamamoto K."/>
            <person name="Antonio B.A."/>
            <person name="Baba T."/>
            <person name="Sakata K."/>
            <person name="Nagamura Y."/>
            <person name="Aoki H."/>
            <person name="Arikawa K."/>
            <person name="Arita K."/>
            <person name="Bito T."/>
            <person name="Chiden Y."/>
            <person name="Fujitsuka N."/>
            <person name="Fukunaka R."/>
            <person name="Hamada M."/>
            <person name="Harada C."/>
            <person name="Hayashi A."/>
            <person name="Hijishita S."/>
            <person name="Honda M."/>
            <person name="Hosokawa S."/>
            <person name="Ichikawa Y."/>
            <person name="Idonuma A."/>
            <person name="Iijima M."/>
            <person name="Ikeda M."/>
            <person name="Ikeno M."/>
            <person name="Ito K."/>
            <person name="Ito S."/>
            <person name="Ito T."/>
            <person name="Ito Y."/>
            <person name="Ito Y."/>
            <person name="Iwabuchi A."/>
            <person name="Kamiya K."/>
            <person name="Karasawa W."/>
            <person name="Kurita K."/>
            <person name="Katagiri S."/>
            <person name="Kikuta A."/>
            <person name="Kobayashi H."/>
            <person name="Kobayashi N."/>
            <person name="Machita K."/>
            <person name="Maehara T."/>
            <person name="Masukawa M."/>
            <person name="Mizubayashi T."/>
            <person name="Mukai Y."/>
            <person name="Nagasaki H."/>
            <person name="Nagata Y."/>
            <person name="Naito S."/>
            <person name="Nakashima M."/>
            <person name="Nakama Y."/>
            <person name="Nakamichi Y."/>
            <person name="Nakamura M."/>
            <person name="Meguro A."/>
            <person name="Negishi M."/>
            <person name="Ohta I."/>
            <person name="Ohta T."/>
            <person name="Okamoto M."/>
            <person name="Ono N."/>
            <person name="Saji S."/>
            <person name="Sakaguchi M."/>
            <person name="Sakai K."/>
            <person name="Shibata M."/>
            <person name="Shimokawa T."/>
            <person name="Song J."/>
            <person name="Takazaki Y."/>
            <person name="Terasawa K."/>
            <person name="Tsugane M."/>
            <person name="Tsuji K."/>
            <person name="Ueda S."/>
            <person name="Waki K."/>
            <person name="Yamagata H."/>
            <person name="Yamamoto M."/>
            <person name="Yamamoto S."/>
            <person name="Yamane H."/>
            <person name="Yoshiki S."/>
            <person name="Yoshihara R."/>
            <person name="Yukawa K."/>
            <person name="Zhong H."/>
            <person name="Yano M."/>
            <person name="Yuan Q."/>
            <person name="Ouyang S."/>
            <person name="Liu J."/>
            <person name="Jones K.M."/>
            <person name="Gansberger K."/>
            <person name="Moffat K."/>
            <person name="Hill J."/>
            <person name="Bera J."/>
            <person name="Fadrosh D."/>
            <person name="Jin S."/>
            <person name="Johri S."/>
            <person name="Kim M."/>
            <person name="Overton L."/>
            <person name="Reardon M."/>
            <person name="Tsitrin T."/>
            <person name="Vuong H."/>
            <person name="Weaver B."/>
            <person name="Ciecko A."/>
            <person name="Tallon L."/>
            <person name="Jackson J."/>
            <person name="Pai G."/>
            <person name="Aken S.V."/>
            <person name="Utterback T."/>
            <person name="Reidmuller S."/>
            <person name="Feldblyum T."/>
            <person name="Hsiao J."/>
            <person name="Zismann V."/>
            <person name="Iobst S."/>
            <person name="de Vazeille A.R."/>
            <person name="Buell C.R."/>
            <person name="Ying K."/>
            <person name="Li Y."/>
            <person name="Lu T."/>
            <person name="Huang Y."/>
            <person name="Zhao Q."/>
            <person name="Feng Q."/>
            <person name="Zhang L."/>
            <person name="Zhu J."/>
            <person name="Weng Q."/>
            <person name="Mu J."/>
            <person name="Lu Y."/>
            <person name="Fan D."/>
            <person name="Liu Y."/>
            <person name="Guan J."/>
            <person name="Zhang Y."/>
            <person name="Yu S."/>
            <person name="Liu X."/>
            <person name="Zhang Y."/>
            <person name="Hong G."/>
            <person name="Han B."/>
            <person name="Choisne N."/>
            <person name="Demange N."/>
            <person name="Orjeda G."/>
            <person name="Samain S."/>
            <person name="Cattolico L."/>
            <person name="Pelletier E."/>
            <person name="Couloux A."/>
            <person name="Segurens B."/>
            <person name="Wincker P."/>
            <person name="D'Hont A."/>
            <person name="Scarpelli C."/>
            <person name="Weissenbach J."/>
            <person name="Salanoubat M."/>
            <person name="Quetier F."/>
            <person name="Yu Y."/>
            <person name="Kim H.R."/>
            <person name="Rambo T."/>
            <person name="Currie J."/>
            <person name="Collura K."/>
            <person name="Luo M."/>
            <person name="Yang T."/>
            <person name="Ammiraju J.S.S."/>
            <person name="Engler F."/>
            <person name="Soderlund C."/>
            <person name="Wing R.A."/>
            <person name="Palmer L.E."/>
            <person name="de la Bastide M."/>
            <person name="Spiegel L."/>
            <person name="Nascimento L."/>
            <person name="Zutavern T."/>
            <person name="O'Shaughnessy A."/>
            <person name="Dike S."/>
            <person name="Dedhia N."/>
            <person name="Preston R."/>
            <person name="Balija V."/>
            <person name="McCombie W.R."/>
            <person name="Chow T."/>
            <person name="Chen H."/>
            <person name="Chung M."/>
            <person name="Chen C."/>
            <person name="Shaw J."/>
            <person name="Wu H."/>
            <person name="Hsiao K."/>
            <person name="Chao Y."/>
            <person name="Chu M."/>
            <person name="Cheng C."/>
            <person name="Hour A."/>
            <person name="Lee P."/>
            <person name="Lin S."/>
            <person name="Lin Y."/>
            <person name="Liou J."/>
            <person name="Liu S."/>
            <person name="Hsing Y."/>
            <person name="Raghuvanshi S."/>
            <person name="Mohanty A."/>
            <person name="Bharti A.K."/>
            <person name="Gaur A."/>
            <person name="Gupta V."/>
            <person name="Kumar D."/>
            <person name="Ravi V."/>
            <person name="Vij S."/>
            <person name="Kapur A."/>
            <person name="Khurana P."/>
            <person name="Khurana P."/>
            <person name="Khurana J.P."/>
            <person name="Tyagi A.K."/>
            <person name="Gaikwad K."/>
            <person name="Singh A."/>
            <person name="Dalal V."/>
            <person name="Srivastava S."/>
            <person name="Dixit A."/>
            <person name="Pal A.K."/>
            <person name="Ghazi I.A."/>
            <person name="Yadav M."/>
            <person name="Pandit A."/>
            <person name="Bhargava A."/>
            <person name="Sureshbabu K."/>
            <person name="Batra K."/>
            <person name="Sharma T.R."/>
            <person name="Mohapatra T."/>
            <person name="Singh N.K."/>
            <person name="Messing J."/>
            <person name="Nelson A.B."/>
            <person name="Fuks G."/>
            <person name="Kavchok S."/>
            <person name="Keizer G."/>
            <person name="Linton E."/>
            <person name="Llaca V."/>
            <person name="Song R."/>
            <person name="Tanyolac B."/>
            <person name="Young S."/>
            <person name="Ho-Il K."/>
            <person name="Hahn J.H."/>
            <person name="Sangsakoo G."/>
            <person name="Vanavichit A."/>
            <person name="de Mattos Luiz.A.T."/>
            <person name="Zimmer P.D."/>
            <person name="Malone G."/>
            <person name="Dellagostin O."/>
            <person name="de Oliveira A.C."/>
            <person name="Bevan M."/>
            <person name="Bancroft I."/>
            <person name="Minx P."/>
            <person name="Cordum H."/>
            <person name="Wilson R."/>
            <person name="Cheng Z."/>
            <person name="Jin W."/>
            <person name="Jiang J."/>
            <person name="Leong S.A."/>
            <person name="Iwama H."/>
            <person name="Gojobori T."/>
            <person name="Itoh T."/>
            <person name="Niimura Y."/>
            <person name="Fujii Y."/>
            <person name="Habara T."/>
            <person name="Sakai H."/>
            <person name="Sato Y."/>
            <person name="Wilson G."/>
            <person name="Kumar K."/>
            <person name="McCouch S."/>
            <person name="Juretic N."/>
            <person name="Hoen D."/>
            <person name="Wright S."/>
            <person name="Bruskiewich R."/>
            <person name="Bureau T."/>
            <person name="Miyao A."/>
            <person name="Hirochika H."/>
            <person name="Nishikawa T."/>
            <person name="Kadowaki K."/>
            <person name="Sugiura M."/>
            <person name="Burr B."/>
            <person name="Sasaki T."/>
        </authorList>
    </citation>
    <scope>NUCLEOTIDE SEQUENCE [LARGE SCALE GENOMIC DNA]</scope>
    <source>
        <strain evidence="3">cv. Nipponbare</strain>
    </source>
</reference>
<evidence type="ECO:0000313" key="3">
    <source>
        <dbReference type="Proteomes" id="UP000000763"/>
    </source>
</evidence>
<organism evidence="2 3">
    <name type="scientific">Oryza sativa subsp. japonica</name>
    <name type="common">Rice</name>
    <dbReference type="NCBI Taxonomy" id="39947"/>
    <lineage>
        <taxon>Eukaryota</taxon>
        <taxon>Viridiplantae</taxon>
        <taxon>Streptophyta</taxon>
        <taxon>Embryophyta</taxon>
        <taxon>Tracheophyta</taxon>
        <taxon>Spermatophyta</taxon>
        <taxon>Magnoliopsida</taxon>
        <taxon>Liliopsida</taxon>
        <taxon>Poales</taxon>
        <taxon>Poaceae</taxon>
        <taxon>BOP clade</taxon>
        <taxon>Oryzoideae</taxon>
        <taxon>Oryzeae</taxon>
        <taxon>Oryzinae</taxon>
        <taxon>Oryza</taxon>
        <taxon>Oryza sativa</taxon>
    </lineage>
</organism>
<gene>
    <name evidence="2" type="primary">B1151D08.17</name>
</gene>
<protein>
    <submittedName>
        <fullName evidence="2">Uncharacterized protein</fullName>
    </submittedName>
</protein>
<sequence length="115" mass="12106">MPEVMNKLGSWALDDQNKTPQSLAVSRSAGSPQSLSSLILSKIVVAAQESQPTAPHPLRLLAAGKIDAFSPAYLRPPQAPNPPTSQISKSTAWPPSDALVVMLPHPRACPSFVGS</sequence>
<dbReference type="AlphaFoldDB" id="Q6EPD9"/>
<proteinExistence type="predicted"/>
<accession>Q6EPD9</accession>
<reference evidence="3" key="2">
    <citation type="journal article" date="2008" name="Nucleic Acids Res.">
        <title>The rice annotation project database (RAP-DB): 2008 update.</title>
        <authorList>
            <consortium name="The rice annotation project (RAP)"/>
        </authorList>
    </citation>
    <scope>GENOME REANNOTATION</scope>
    <source>
        <strain evidence="3">cv. Nipponbare</strain>
    </source>
</reference>
<feature type="region of interest" description="Disordered" evidence="1">
    <location>
        <begin position="1"/>
        <end position="33"/>
    </location>
</feature>
<dbReference type="EMBL" id="AP005907">
    <property type="protein sequence ID" value="BAD29481.1"/>
    <property type="molecule type" value="Genomic_DNA"/>
</dbReference>
<dbReference type="Proteomes" id="UP000000763">
    <property type="component" value="Chromosome 9"/>
</dbReference>
<feature type="compositionally biased region" description="Polar residues" evidence="1">
    <location>
        <begin position="18"/>
        <end position="33"/>
    </location>
</feature>
<name>Q6EPD9_ORYSJ</name>